<sequence>MLSTMNEDLVTDINTGEGTIATHVTAAIASWWFPAGIVASIAAWAIYNIAARPYEPFPLVSLAVVGSFLATLAALEVPFIIRAQRWQRQQAKIAAENDYRLNLKAELEIRYLDEKLDVVLATQARMLEAIERLERNTPPFL</sequence>
<dbReference type="InterPro" id="IPR010406">
    <property type="entry name" value="DUF1003"/>
</dbReference>
<protein>
    <recommendedName>
        <fullName evidence="3">DUF1003 domain-containing protein</fullName>
    </recommendedName>
</protein>
<keyword evidence="1" id="KW-1133">Transmembrane helix</keyword>
<dbReference type="AlphaFoldDB" id="A0A3B0S884"/>
<evidence type="ECO:0008006" key="3">
    <source>
        <dbReference type="Google" id="ProtNLM"/>
    </source>
</evidence>
<dbReference type="EMBL" id="UOEK01000110">
    <property type="protein sequence ID" value="VAV97066.1"/>
    <property type="molecule type" value="Genomic_DNA"/>
</dbReference>
<dbReference type="PANTHER" id="PTHR41386:SF1">
    <property type="entry name" value="MEMBRANE PROTEIN"/>
    <property type="match status" value="1"/>
</dbReference>
<name>A0A3B0S884_9ZZZZ</name>
<organism evidence="2">
    <name type="scientific">hydrothermal vent metagenome</name>
    <dbReference type="NCBI Taxonomy" id="652676"/>
    <lineage>
        <taxon>unclassified sequences</taxon>
        <taxon>metagenomes</taxon>
        <taxon>ecological metagenomes</taxon>
    </lineage>
</organism>
<dbReference type="Pfam" id="PF06210">
    <property type="entry name" value="DUF1003"/>
    <property type="match status" value="1"/>
</dbReference>
<feature type="transmembrane region" description="Helical" evidence="1">
    <location>
        <begin position="20"/>
        <end position="47"/>
    </location>
</feature>
<dbReference type="PANTHER" id="PTHR41386">
    <property type="entry name" value="INTEGRAL MEMBRANE PROTEIN-RELATED"/>
    <property type="match status" value="1"/>
</dbReference>
<reference evidence="2" key="1">
    <citation type="submission" date="2018-06" db="EMBL/GenBank/DDBJ databases">
        <authorList>
            <person name="Zhirakovskaya E."/>
        </authorList>
    </citation>
    <scope>NUCLEOTIDE SEQUENCE</scope>
</reference>
<accession>A0A3B0S884</accession>
<keyword evidence="1" id="KW-0472">Membrane</keyword>
<keyword evidence="1" id="KW-0812">Transmembrane</keyword>
<evidence type="ECO:0000256" key="1">
    <source>
        <dbReference type="SAM" id="Phobius"/>
    </source>
</evidence>
<evidence type="ECO:0000313" key="2">
    <source>
        <dbReference type="EMBL" id="VAV97066.1"/>
    </source>
</evidence>
<gene>
    <name evidence="2" type="ORF">MNBD_ACTINO02-650</name>
</gene>
<feature type="transmembrane region" description="Helical" evidence="1">
    <location>
        <begin position="59"/>
        <end position="81"/>
    </location>
</feature>
<proteinExistence type="predicted"/>